<reference evidence="1" key="1">
    <citation type="journal article" date="2020" name="Appl. Environ. Microbiol.">
        <title>Medium-Chain Fatty Acid Synthesis by 'Candidatus Weimeria bifida' gen. nov., sp. nov., and 'Candidatus Pseudoramibacter fermentans' sp. nov.</title>
        <authorList>
            <person name="Scarborough M.J."/>
            <person name="Myers K.S."/>
            <person name="Donohue T.J."/>
            <person name="Noguera D.R."/>
        </authorList>
    </citation>
    <scope>NUCLEOTIDE SEQUENCE</scope>
    <source>
        <strain evidence="1">LCO1.1</strain>
    </source>
</reference>
<dbReference type="InterPro" id="IPR016155">
    <property type="entry name" value="Mopterin_synth/thiamin_S_b"/>
</dbReference>
<dbReference type="InterPro" id="IPR003749">
    <property type="entry name" value="ThiS/MoaD-like"/>
</dbReference>
<accession>A0A6N7J3K5</accession>
<organism evidence="1 2">
    <name type="scientific">Candidatus Weimeria bifida</name>
    <dbReference type="NCBI Taxonomy" id="2599074"/>
    <lineage>
        <taxon>Bacteria</taxon>
        <taxon>Bacillati</taxon>
        <taxon>Bacillota</taxon>
        <taxon>Clostridia</taxon>
        <taxon>Lachnospirales</taxon>
        <taxon>Lachnospiraceae</taxon>
        <taxon>Candidatus Weimeria</taxon>
    </lineage>
</organism>
<dbReference type="EMBL" id="VOGC01000009">
    <property type="protein sequence ID" value="MQN02329.1"/>
    <property type="molecule type" value="Genomic_DNA"/>
</dbReference>
<comment type="caution">
    <text evidence="1">The sequence shown here is derived from an EMBL/GenBank/DDBJ whole genome shotgun (WGS) entry which is preliminary data.</text>
</comment>
<evidence type="ECO:0000313" key="2">
    <source>
        <dbReference type="Proteomes" id="UP000460257"/>
    </source>
</evidence>
<gene>
    <name evidence="1" type="primary">thiS</name>
    <name evidence="1" type="ORF">FRC54_10685</name>
</gene>
<proteinExistence type="predicted"/>
<dbReference type="NCBIfam" id="TIGR01683">
    <property type="entry name" value="thiS"/>
    <property type="match status" value="1"/>
</dbReference>
<dbReference type="SUPFAM" id="SSF54285">
    <property type="entry name" value="MoaD/ThiS"/>
    <property type="match status" value="1"/>
</dbReference>
<dbReference type="InterPro" id="IPR010035">
    <property type="entry name" value="Thi_S"/>
</dbReference>
<dbReference type="Pfam" id="PF02597">
    <property type="entry name" value="ThiS"/>
    <property type="match status" value="1"/>
</dbReference>
<keyword evidence="2" id="KW-1185">Reference proteome</keyword>
<dbReference type="PANTHER" id="PTHR34472:SF1">
    <property type="entry name" value="SULFUR CARRIER PROTEIN THIS"/>
    <property type="match status" value="1"/>
</dbReference>
<sequence>MQLNGEQKEADGRTITQIIEEMGLKKVMVAVELNENILPKDQYDTYVPKENDVVEIVQFMGGGSL</sequence>
<name>A0A6N7J3K5_9FIRM</name>
<dbReference type="Gene3D" id="3.10.20.30">
    <property type="match status" value="1"/>
</dbReference>
<protein>
    <submittedName>
        <fullName evidence="1">Sulfur carrier protein ThiS</fullName>
    </submittedName>
</protein>
<dbReference type="Proteomes" id="UP000460257">
    <property type="component" value="Unassembled WGS sequence"/>
</dbReference>
<dbReference type="CDD" id="cd00565">
    <property type="entry name" value="Ubl_ThiS"/>
    <property type="match status" value="1"/>
</dbReference>
<evidence type="ECO:0000313" key="1">
    <source>
        <dbReference type="EMBL" id="MQN02329.1"/>
    </source>
</evidence>
<dbReference type="PANTHER" id="PTHR34472">
    <property type="entry name" value="SULFUR CARRIER PROTEIN THIS"/>
    <property type="match status" value="1"/>
</dbReference>
<dbReference type="AlphaFoldDB" id="A0A6N7J3K5"/>
<dbReference type="InterPro" id="IPR012675">
    <property type="entry name" value="Beta-grasp_dom_sf"/>
</dbReference>